<reference evidence="15" key="1">
    <citation type="submission" date="2017-06" db="EMBL/GenBank/DDBJ databases">
        <authorList>
            <person name="Varghese N."/>
            <person name="Submissions S."/>
        </authorList>
    </citation>
    <scope>NUCLEOTIDE SEQUENCE [LARGE SCALE GENOMIC DNA]</scope>
    <source>
        <strain evidence="15">5C</strain>
    </source>
</reference>
<evidence type="ECO:0000256" key="1">
    <source>
        <dbReference type="ARBA" id="ARBA00004571"/>
    </source>
</evidence>
<feature type="signal peptide" evidence="11">
    <location>
        <begin position="1"/>
        <end position="21"/>
    </location>
</feature>
<dbReference type="PANTHER" id="PTHR30069">
    <property type="entry name" value="TONB-DEPENDENT OUTER MEMBRANE RECEPTOR"/>
    <property type="match status" value="1"/>
</dbReference>
<dbReference type="InterPro" id="IPR012910">
    <property type="entry name" value="Plug_dom"/>
</dbReference>
<evidence type="ECO:0000256" key="9">
    <source>
        <dbReference type="ARBA" id="ARBA00023237"/>
    </source>
</evidence>
<proteinExistence type="inferred from homology"/>
<dbReference type="GO" id="GO:0044718">
    <property type="term" value="P:siderophore transmembrane transport"/>
    <property type="evidence" value="ECO:0007669"/>
    <property type="project" value="TreeGrafter"/>
</dbReference>
<protein>
    <submittedName>
        <fullName evidence="14">TonB-dependent Receptor Plug Domain</fullName>
    </submittedName>
</protein>
<dbReference type="SUPFAM" id="SSF49464">
    <property type="entry name" value="Carboxypeptidase regulatory domain-like"/>
    <property type="match status" value="1"/>
</dbReference>
<comment type="similarity">
    <text evidence="10">Belongs to the TonB-dependent receptor family.</text>
</comment>
<dbReference type="GO" id="GO:0015344">
    <property type="term" value="F:siderophore uptake transmembrane transporter activity"/>
    <property type="evidence" value="ECO:0007669"/>
    <property type="project" value="TreeGrafter"/>
</dbReference>
<dbReference type="Gene3D" id="2.40.170.20">
    <property type="entry name" value="TonB-dependent receptor, beta-barrel domain"/>
    <property type="match status" value="1"/>
</dbReference>
<gene>
    <name evidence="14" type="ORF">SAMN06295967_11088</name>
</gene>
<dbReference type="PANTHER" id="PTHR30069:SF29">
    <property type="entry name" value="HEMOGLOBIN AND HEMOGLOBIN-HAPTOGLOBIN-BINDING PROTEIN 1-RELATED"/>
    <property type="match status" value="1"/>
</dbReference>
<keyword evidence="2" id="KW-0813">Transport</keyword>
<sequence length="914" mass="103252">MGKLLRIILIFTLSSSTFAIAQQYTIKGHITDAKTKETLPFVTVMAGQNVYALADENGRYELKISSTSARNITLTVRLVGKRTERIELSLNPSQNIITRDIILQDNDNYMSEVVVTAERDDENVSVSAFKLDKDVIDQSQANSLAELLQLIPGQEIRNPDLQSAQAINFRSANTGQSSLNNSFGISIVMNDNQLNNNSNMQGRNPIQTGGFNSLGGSNSFRSSSFEGGENPGGGFDLRQISVGNIEKVEVIQGVASAKYGDMSNGAIIIETSAGQAPLNFSLRQARADQNFQLSKGFQLSERHSIFANIDYLNSRPDLRDAVKSFNRVGGGLMWSAFIGSGKLIKNTLDLKYNTTLDDFRIDPDFATERRVLYERRGQTVSNRTYFNLETPIFDNFKTVFSYNGGYDYSFVEQFVNPGVLPVTGFLGEGVNEGTFHPSSYRTTRAIEGKPVNISARLDFSKALVYKNTDHNISYGFTYNFNGNYGEGRVFDPLRPLRTSGVVSQFGNERPLSYREINPFLEQFGFYIEDGIKGEFLNKGYNLNLGLRVDNQFNNWSFSPRINSRYNVNENLTLTGAFGISYKAPGLIHLFPGPQFQDIPLINFFNGREIESLYLVYTYQRPNDASQVRPMQAYQREIGAYFKKGLFNVSVTAFLNENKNGFSVNTNRVGLDVPQYELVEVRENQRPIYQPTGEVRIVPVTERQVVNGNYDRSYGFEVVAATKKIEPINTSFSLNLSYYDSYYFNDNLQYLERTNFQPGDPFWFGVYSGTQSQGGNANGLFTINHHISKLGLVMALRGQVFIYNYQRSFPSTDRAVGYLNGNMEFVEIPESERDSPFYDILSITEQQGNYFRRPDFTYFNAHFNLSKNLGKGIRFSFFANNFLNIRPELLDPTTGTFLSFLNQDPYFGLELRFTY</sequence>
<dbReference type="Gene3D" id="2.170.130.10">
    <property type="entry name" value="TonB-dependent receptor, plug domain"/>
    <property type="match status" value="1"/>
</dbReference>
<keyword evidence="8 14" id="KW-0675">Receptor</keyword>
<keyword evidence="3" id="KW-1134">Transmembrane beta strand</keyword>
<evidence type="ECO:0000259" key="13">
    <source>
        <dbReference type="Pfam" id="PF07715"/>
    </source>
</evidence>
<keyword evidence="5 11" id="KW-0732">Signal</keyword>
<dbReference type="InterPro" id="IPR008969">
    <property type="entry name" value="CarboxyPept-like_regulatory"/>
</dbReference>
<evidence type="ECO:0000256" key="2">
    <source>
        <dbReference type="ARBA" id="ARBA00022448"/>
    </source>
</evidence>
<dbReference type="InterPro" id="IPR000531">
    <property type="entry name" value="Beta-barrel_TonB"/>
</dbReference>
<feature type="chain" id="PRO_5012421410" evidence="11">
    <location>
        <begin position="22"/>
        <end position="914"/>
    </location>
</feature>
<keyword evidence="7 10" id="KW-0472">Membrane</keyword>
<evidence type="ECO:0000256" key="6">
    <source>
        <dbReference type="ARBA" id="ARBA00023077"/>
    </source>
</evidence>
<dbReference type="GO" id="GO:0009279">
    <property type="term" value="C:cell outer membrane"/>
    <property type="evidence" value="ECO:0007669"/>
    <property type="project" value="UniProtKB-SubCell"/>
</dbReference>
<keyword evidence="4" id="KW-0812">Transmembrane</keyword>
<evidence type="ECO:0000259" key="12">
    <source>
        <dbReference type="Pfam" id="PF00593"/>
    </source>
</evidence>
<evidence type="ECO:0000256" key="7">
    <source>
        <dbReference type="ARBA" id="ARBA00023136"/>
    </source>
</evidence>
<dbReference type="SUPFAM" id="SSF56935">
    <property type="entry name" value="Porins"/>
    <property type="match status" value="1"/>
</dbReference>
<dbReference type="Proteomes" id="UP000198480">
    <property type="component" value="Unassembled WGS sequence"/>
</dbReference>
<evidence type="ECO:0000256" key="3">
    <source>
        <dbReference type="ARBA" id="ARBA00022452"/>
    </source>
</evidence>
<keyword evidence="6 10" id="KW-0798">TonB box</keyword>
<evidence type="ECO:0000256" key="4">
    <source>
        <dbReference type="ARBA" id="ARBA00022692"/>
    </source>
</evidence>
<accession>A0A239ERJ5</accession>
<feature type="domain" description="TonB-dependent receptor-like beta-barrel" evidence="12">
    <location>
        <begin position="351"/>
        <end position="880"/>
    </location>
</feature>
<dbReference type="InterPro" id="IPR037066">
    <property type="entry name" value="Plug_dom_sf"/>
</dbReference>
<dbReference type="InterPro" id="IPR039426">
    <property type="entry name" value="TonB-dep_rcpt-like"/>
</dbReference>
<dbReference type="RefSeq" id="WP_089241042.1">
    <property type="nucleotide sequence ID" value="NZ_FZOK01000010.1"/>
</dbReference>
<evidence type="ECO:0000256" key="10">
    <source>
        <dbReference type="RuleBase" id="RU003357"/>
    </source>
</evidence>
<name>A0A239ERJ5_9BACT</name>
<dbReference type="Pfam" id="PF00593">
    <property type="entry name" value="TonB_dep_Rec_b-barrel"/>
    <property type="match status" value="1"/>
</dbReference>
<evidence type="ECO:0000256" key="5">
    <source>
        <dbReference type="ARBA" id="ARBA00022729"/>
    </source>
</evidence>
<evidence type="ECO:0000256" key="11">
    <source>
        <dbReference type="SAM" id="SignalP"/>
    </source>
</evidence>
<evidence type="ECO:0000313" key="15">
    <source>
        <dbReference type="Proteomes" id="UP000198480"/>
    </source>
</evidence>
<dbReference type="Pfam" id="PF07715">
    <property type="entry name" value="Plug"/>
    <property type="match status" value="1"/>
</dbReference>
<dbReference type="Pfam" id="PF13715">
    <property type="entry name" value="CarbopepD_reg_2"/>
    <property type="match status" value="1"/>
</dbReference>
<organism evidence="14 15">
    <name type="scientific">Belliella buryatensis</name>
    <dbReference type="NCBI Taxonomy" id="1500549"/>
    <lineage>
        <taxon>Bacteria</taxon>
        <taxon>Pseudomonadati</taxon>
        <taxon>Bacteroidota</taxon>
        <taxon>Cytophagia</taxon>
        <taxon>Cytophagales</taxon>
        <taxon>Cyclobacteriaceae</taxon>
        <taxon>Belliella</taxon>
    </lineage>
</organism>
<evidence type="ECO:0000256" key="8">
    <source>
        <dbReference type="ARBA" id="ARBA00023170"/>
    </source>
</evidence>
<comment type="subcellular location">
    <subcellularLocation>
        <location evidence="1">Cell outer membrane</location>
        <topology evidence="1">Multi-pass membrane protein</topology>
    </subcellularLocation>
</comment>
<keyword evidence="15" id="KW-1185">Reference proteome</keyword>
<evidence type="ECO:0000313" key="14">
    <source>
        <dbReference type="EMBL" id="SNS47296.1"/>
    </source>
</evidence>
<keyword evidence="9" id="KW-0998">Cell outer membrane</keyword>
<feature type="domain" description="TonB-dependent receptor plug" evidence="13">
    <location>
        <begin position="124"/>
        <end position="265"/>
    </location>
</feature>
<dbReference type="EMBL" id="FZOK01000010">
    <property type="protein sequence ID" value="SNS47296.1"/>
    <property type="molecule type" value="Genomic_DNA"/>
</dbReference>
<dbReference type="AlphaFoldDB" id="A0A239ERJ5"/>
<dbReference type="OrthoDB" id="9812892at2"/>
<dbReference type="InterPro" id="IPR036942">
    <property type="entry name" value="Beta-barrel_TonB_sf"/>
</dbReference>